<proteinExistence type="inferred from homology"/>
<reference evidence="4" key="1">
    <citation type="submission" date="2021-01" db="EMBL/GenBank/DDBJ databases">
        <authorList>
            <person name="Corre E."/>
            <person name="Pelletier E."/>
            <person name="Niang G."/>
            <person name="Scheremetjew M."/>
            <person name="Finn R."/>
            <person name="Kale V."/>
            <person name="Holt S."/>
            <person name="Cochrane G."/>
            <person name="Meng A."/>
            <person name="Brown T."/>
            <person name="Cohen L."/>
        </authorList>
    </citation>
    <scope>NUCLEOTIDE SEQUENCE</scope>
    <source>
        <strain evidence="4">NIES-381</strain>
    </source>
</reference>
<feature type="region of interest" description="Disordered" evidence="3">
    <location>
        <begin position="86"/>
        <end position="118"/>
    </location>
</feature>
<protein>
    <recommendedName>
        <fullName evidence="5">Lycopene cyclase</fullName>
    </recommendedName>
</protein>
<dbReference type="NCBIfam" id="TIGR01790">
    <property type="entry name" value="carotene-cycl"/>
    <property type="match status" value="1"/>
</dbReference>
<evidence type="ECO:0000313" key="4">
    <source>
        <dbReference type="EMBL" id="CAD9020633.1"/>
    </source>
</evidence>
<dbReference type="PANTHER" id="PTHR39757:SF3">
    <property type="entry name" value="LYCOPENE EPSILON CYCLASE, CHLOROPLASTIC"/>
    <property type="match status" value="1"/>
</dbReference>
<dbReference type="AlphaFoldDB" id="A0A7S1IRE1"/>
<evidence type="ECO:0000256" key="1">
    <source>
        <dbReference type="ARBA" id="ARBA00004829"/>
    </source>
</evidence>
<dbReference type="Gene3D" id="3.50.50.60">
    <property type="entry name" value="FAD/NAD(P)-binding domain"/>
    <property type="match status" value="1"/>
</dbReference>
<dbReference type="EMBL" id="HBGA01085110">
    <property type="protein sequence ID" value="CAD9020633.1"/>
    <property type="molecule type" value="Transcribed_RNA"/>
</dbReference>
<gene>
    <name evidence="4" type="ORF">EGYM00392_LOCUS31748</name>
</gene>
<dbReference type="Pfam" id="PF05834">
    <property type="entry name" value="Lycopene_cycl"/>
    <property type="match status" value="2"/>
</dbReference>
<dbReference type="InterPro" id="IPR010108">
    <property type="entry name" value="Lycopene_cyclase_b/e"/>
</dbReference>
<name>A0A7S1IRE1_9EUGL</name>
<dbReference type="GO" id="GO:0016117">
    <property type="term" value="P:carotenoid biosynthetic process"/>
    <property type="evidence" value="ECO:0007669"/>
    <property type="project" value="InterPro"/>
</dbReference>
<organism evidence="4">
    <name type="scientific">Eutreptiella gymnastica</name>
    <dbReference type="NCBI Taxonomy" id="73025"/>
    <lineage>
        <taxon>Eukaryota</taxon>
        <taxon>Discoba</taxon>
        <taxon>Euglenozoa</taxon>
        <taxon>Euglenida</taxon>
        <taxon>Spirocuta</taxon>
        <taxon>Euglenophyceae</taxon>
        <taxon>Eutreptiales</taxon>
        <taxon>Eutreptiaceae</taxon>
        <taxon>Eutreptiella</taxon>
    </lineage>
</organism>
<evidence type="ECO:0000256" key="2">
    <source>
        <dbReference type="ARBA" id="ARBA00006599"/>
    </source>
</evidence>
<dbReference type="PRINTS" id="PR00420">
    <property type="entry name" value="RNGMNOXGNASE"/>
</dbReference>
<comment type="similarity">
    <text evidence="2">Belongs to the lycopene cyclase family.</text>
</comment>
<sequence length="755" mass="82058">MQIPQCRRSTADDCCLDVSLIDQSEYSRAGISSTKLGVLACVSACFATVLLSTQGSLSSSPSSQPLSATSQLRITTGSTTGRLQTNVFKSPAARRNGPYPSSISSHRGQSSLGSYNDNNIEHETNIKGMQFAGVMATATGVVSGTSVITSFTQDTLAWSLASLVSLALGVGLFMRTLKPKPTVEPAFAGTMQYGTSSRGNTSSVGPLNVATTAPPATKTTSNNNIATSTTSTLVGTVISHPRSPVDAPEENDGVWSRQLSSRQVPPSSWNAASYLDIDLPGYVPTHTYAVGIVGAGPAGLALAWQLATEGISVVVVDNQLDGYWPNNYGVWSQEWEACGLPADTIGQIWPKTRIQYTEEEGVVLERPYGRIDREATKAYLLKECVRLGVHFCAAHVDNIKGDVWGDMCNINLKGDEEGIVKCQMPVVAAGHYSPLVKYQSPGSQHQSAPGEWMTKDWSNLLSTNARRNSPEEPGAGGAPVKGSPWGWNYGAGAGPAYQVAYGEEIETDGPHGLPVDEMLLMDWTTGHFNGDSSYDSTPTFLYAMPTDETHIFVEDTSLVARPTVTMDDLKDRLAKRMEHKGIKIKRVIEVEKSVIPLGGPLPLIGHRIIAYGASNNLVHPATGYMVNRAIAEAPELAKGIANALRAGRTVEETTAIAWDVLWPHDKLRTRDFHVFAMEMLAAMDISLIREFFRTFFKDMENSTWKEYLAWSMNRHEMMSFALGVYFRANIAMKWRLMTETLDKDGFSVIRSLLGF</sequence>
<evidence type="ECO:0000256" key="3">
    <source>
        <dbReference type="SAM" id="MobiDB-lite"/>
    </source>
</evidence>
<dbReference type="PANTHER" id="PTHR39757">
    <property type="match status" value="1"/>
</dbReference>
<dbReference type="GO" id="GO:0016705">
    <property type="term" value="F:oxidoreductase activity, acting on paired donors, with incorporation or reduction of molecular oxygen"/>
    <property type="evidence" value="ECO:0007669"/>
    <property type="project" value="InterPro"/>
</dbReference>
<dbReference type="SUPFAM" id="SSF51905">
    <property type="entry name" value="FAD/NAD(P)-binding domain"/>
    <property type="match status" value="1"/>
</dbReference>
<evidence type="ECO:0008006" key="5">
    <source>
        <dbReference type="Google" id="ProtNLM"/>
    </source>
</evidence>
<comment type="pathway">
    <text evidence="1">Carotenoid biosynthesis.</text>
</comment>
<dbReference type="InterPro" id="IPR036188">
    <property type="entry name" value="FAD/NAD-bd_sf"/>
</dbReference>
<feature type="compositionally biased region" description="Polar residues" evidence="3">
    <location>
        <begin position="99"/>
        <end position="118"/>
    </location>
</feature>
<dbReference type="GO" id="GO:0016860">
    <property type="term" value="F:intramolecular oxidoreductase activity"/>
    <property type="evidence" value="ECO:0007669"/>
    <property type="project" value="UniProtKB-ARBA"/>
</dbReference>
<accession>A0A7S1IRE1</accession>